<accession>A0A8S5L8L4</accession>
<proteinExistence type="predicted"/>
<sequence length="256" mass="28942">MRNYLSEMLYALTSAYTRKDYNNRRRDLPIETNIGKLFAILAWGLDSVEEQTELIKLWEDIDYAEGAVLDRYGANFGVARISPDDRFYRMAIKVKLMAQLSGGDINTVIEAASALLEVDVSEVMLDEVYPAKIELFVDQKLLSPERIEMLDLIAEAIKRILAAGVGLRLYLRTHSTYRHELVVRHCGYTATEQSAPPFTKDRDARMTLKTLYGAFQPTEVSAAHPPQNRAHTATQEGAGGAVYHTRIKSKRVDKEE</sequence>
<dbReference type="EMBL" id="BK014655">
    <property type="protein sequence ID" value="DAD66253.1"/>
    <property type="molecule type" value="Genomic_DNA"/>
</dbReference>
<evidence type="ECO:0000256" key="1">
    <source>
        <dbReference type="SAM" id="MobiDB-lite"/>
    </source>
</evidence>
<feature type="region of interest" description="Disordered" evidence="1">
    <location>
        <begin position="221"/>
        <end position="256"/>
    </location>
</feature>
<protein>
    <submittedName>
        <fullName evidence="2">Uncharacterized protein</fullName>
    </submittedName>
</protein>
<reference evidence="2" key="1">
    <citation type="journal article" date="2021" name="Proc. Natl. Acad. Sci. U.S.A.">
        <title>A Catalog of Tens of Thousands of Viruses from Human Metagenomes Reveals Hidden Associations with Chronic Diseases.</title>
        <authorList>
            <person name="Tisza M.J."/>
            <person name="Buck C.B."/>
        </authorList>
    </citation>
    <scope>NUCLEOTIDE SEQUENCE</scope>
    <source>
        <strain evidence="2">CtjfQ5</strain>
    </source>
</reference>
<evidence type="ECO:0000313" key="2">
    <source>
        <dbReference type="EMBL" id="DAD66253.1"/>
    </source>
</evidence>
<name>A0A8S5L8L4_9CAUD</name>
<organism evidence="2">
    <name type="scientific">Siphoviridae sp. ctjfQ5</name>
    <dbReference type="NCBI Taxonomy" id="2823594"/>
    <lineage>
        <taxon>Viruses</taxon>
        <taxon>Duplodnaviria</taxon>
        <taxon>Heunggongvirae</taxon>
        <taxon>Uroviricota</taxon>
        <taxon>Caudoviricetes</taxon>
    </lineage>
</organism>